<organism evidence="1 2">
    <name type="scientific">Psylliodes chrysocephalus</name>
    <dbReference type="NCBI Taxonomy" id="3402493"/>
    <lineage>
        <taxon>Eukaryota</taxon>
        <taxon>Metazoa</taxon>
        <taxon>Ecdysozoa</taxon>
        <taxon>Arthropoda</taxon>
        <taxon>Hexapoda</taxon>
        <taxon>Insecta</taxon>
        <taxon>Pterygota</taxon>
        <taxon>Neoptera</taxon>
        <taxon>Endopterygota</taxon>
        <taxon>Coleoptera</taxon>
        <taxon>Polyphaga</taxon>
        <taxon>Cucujiformia</taxon>
        <taxon>Chrysomeloidea</taxon>
        <taxon>Chrysomelidae</taxon>
        <taxon>Galerucinae</taxon>
        <taxon>Alticini</taxon>
        <taxon>Psylliodes</taxon>
    </lineage>
</organism>
<dbReference type="EMBL" id="OV651827">
    <property type="protein sequence ID" value="CAH1103732.1"/>
    <property type="molecule type" value="Genomic_DNA"/>
</dbReference>
<dbReference type="SUPFAM" id="SSF48371">
    <property type="entry name" value="ARM repeat"/>
    <property type="match status" value="1"/>
</dbReference>
<reference evidence="1" key="1">
    <citation type="submission" date="2022-01" db="EMBL/GenBank/DDBJ databases">
        <authorList>
            <person name="King R."/>
        </authorList>
    </citation>
    <scope>NUCLEOTIDE SEQUENCE</scope>
</reference>
<proteinExistence type="predicted"/>
<sequence length="326" mass="36927">MVLFFQIILEKTLFNEYIIGLQKIFLLQDTLWNKSEALENLVKMLKQQNTCENLEPGPAALLFEALFTCQHQDKMHFLAVEALALMVRCVRPEVLDQCLGRLSLGICKIGAPSGVSLALLIMKKSPPKRLLSEVMERCFGHKTREGALQLLMASARLLPRNDLEIQKMTEFAAATLRDRRRRVRHAALETLATLAQLTSNAEVLDTVERVTKSLPDHQYVLRVMRTRLSRRQLPTVELDGTVRYSTPRDQTELEWLSGINNTDTQSVSSSASSSNNSVNYWRHNSRHEEDEPIMETTLSSVKVCKFIRLVQSHGRGSKSDTSASCE</sequence>
<dbReference type="Gene3D" id="1.25.10.10">
    <property type="entry name" value="Leucine-rich Repeat Variant"/>
    <property type="match status" value="1"/>
</dbReference>
<gene>
    <name evidence="1" type="ORF">PSYICH_LOCUS4919</name>
</gene>
<dbReference type="InterPro" id="IPR016024">
    <property type="entry name" value="ARM-type_fold"/>
</dbReference>
<keyword evidence="2" id="KW-1185">Reference proteome</keyword>
<dbReference type="AlphaFoldDB" id="A0A9P0GBQ0"/>
<name>A0A9P0GBQ0_9CUCU</name>
<accession>A0A9P0GBQ0</accession>
<dbReference type="Proteomes" id="UP001153636">
    <property type="component" value="Chromosome 15"/>
</dbReference>
<dbReference type="OrthoDB" id="6777061at2759"/>
<dbReference type="InterPro" id="IPR011989">
    <property type="entry name" value="ARM-like"/>
</dbReference>
<evidence type="ECO:0000313" key="2">
    <source>
        <dbReference type="Proteomes" id="UP001153636"/>
    </source>
</evidence>
<evidence type="ECO:0000313" key="1">
    <source>
        <dbReference type="EMBL" id="CAH1103732.1"/>
    </source>
</evidence>
<protein>
    <submittedName>
        <fullName evidence="1">Uncharacterized protein</fullName>
    </submittedName>
</protein>